<dbReference type="Proteomes" id="UP000749559">
    <property type="component" value="Unassembled WGS sequence"/>
</dbReference>
<gene>
    <name evidence="1" type="ORF">OFUS_LOCUS26965</name>
</gene>
<evidence type="ECO:0000313" key="2">
    <source>
        <dbReference type="Proteomes" id="UP000749559"/>
    </source>
</evidence>
<protein>
    <submittedName>
        <fullName evidence="1">Uncharacterized protein</fullName>
    </submittedName>
</protein>
<organism evidence="1 2">
    <name type="scientific">Owenia fusiformis</name>
    <name type="common">Polychaete worm</name>
    <dbReference type="NCBI Taxonomy" id="6347"/>
    <lineage>
        <taxon>Eukaryota</taxon>
        <taxon>Metazoa</taxon>
        <taxon>Spiralia</taxon>
        <taxon>Lophotrochozoa</taxon>
        <taxon>Annelida</taxon>
        <taxon>Polychaeta</taxon>
        <taxon>Sedentaria</taxon>
        <taxon>Canalipalpata</taxon>
        <taxon>Sabellida</taxon>
        <taxon>Oweniida</taxon>
        <taxon>Oweniidae</taxon>
        <taxon>Owenia</taxon>
    </lineage>
</organism>
<comment type="caution">
    <text evidence="1">The sequence shown here is derived from an EMBL/GenBank/DDBJ whole genome shotgun (WGS) entry which is preliminary data.</text>
</comment>
<keyword evidence="2" id="KW-1185">Reference proteome</keyword>
<sequence>MGNLSETADNVTIQQRNISIHKTLAEYVRIIFMYLVHTGVMEMCVVNCLGCQNDSPGQMAHMNGGCLTFIEEAIDQYAIAVKLTVPESQMVYIEEQLYLRLGLPSRTLPTQEILDILKSDPEIEDDLLTAIATGEQSLTMTLFSIIDQILIG</sequence>
<name>A0A8S4QBD7_OWEFU</name>
<reference evidence="1" key="1">
    <citation type="submission" date="2022-03" db="EMBL/GenBank/DDBJ databases">
        <authorList>
            <person name="Martin C."/>
        </authorList>
    </citation>
    <scope>NUCLEOTIDE SEQUENCE</scope>
</reference>
<dbReference type="AlphaFoldDB" id="A0A8S4QBD7"/>
<dbReference type="EMBL" id="CAIIXF020000624">
    <property type="protein sequence ID" value="CAH1803361.1"/>
    <property type="molecule type" value="Genomic_DNA"/>
</dbReference>
<evidence type="ECO:0000313" key="1">
    <source>
        <dbReference type="EMBL" id="CAH1803361.1"/>
    </source>
</evidence>
<proteinExistence type="predicted"/>
<accession>A0A8S4QBD7</accession>